<dbReference type="Proteomes" id="UP001217178">
    <property type="component" value="Unassembled WGS sequence"/>
</dbReference>
<evidence type="ECO:0000256" key="8">
    <source>
        <dbReference type="ARBA" id="ARBA00022840"/>
    </source>
</evidence>
<comment type="function">
    <text evidence="1 11">Catalyzes the reversible adenylation of nicotinate mononucleotide (NaMN) to nicotinic acid adenine dinucleotide (NaAD).</text>
</comment>
<dbReference type="NCBIfam" id="TIGR00125">
    <property type="entry name" value="cyt_tran_rel"/>
    <property type="match status" value="1"/>
</dbReference>
<keyword evidence="5 11" id="KW-0808">Transferase</keyword>
<evidence type="ECO:0000256" key="7">
    <source>
        <dbReference type="ARBA" id="ARBA00022741"/>
    </source>
</evidence>
<keyword evidence="9 11" id="KW-0520">NAD</keyword>
<dbReference type="EC" id="2.7.7.18" evidence="11"/>
<comment type="catalytic activity">
    <reaction evidence="10 11">
        <text>nicotinate beta-D-ribonucleotide + ATP + H(+) = deamido-NAD(+) + diphosphate</text>
        <dbReference type="Rhea" id="RHEA:22860"/>
        <dbReference type="ChEBI" id="CHEBI:15378"/>
        <dbReference type="ChEBI" id="CHEBI:30616"/>
        <dbReference type="ChEBI" id="CHEBI:33019"/>
        <dbReference type="ChEBI" id="CHEBI:57502"/>
        <dbReference type="ChEBI" id="CHEBI:58437"/>
        <dbReference type="EC" id="2.7.7.18"/>
    </reaction>
</comment>
<keyword evidence="4 11" id="KW-0662">Pyridine nucleotide biosynthesis</keyword>
<evidence type="ECO:0000313" key="13">
    <source>
        <dbReference type="EMBL" id="MDC9590191.1"/>
    </source>
</evidence>
<dbReference type="PANTHER" id="PTHR39321:SF3">
    <property type="entry name" value="PHOSPHOPANTETHEINE ADENYLYLTRANSFERASE"/>
    <property type="match status" value="1"/>
</dbReference>
<dbReference type="InterPro" id="IPR005248">
    <property type="entry name" value="NadD/NMNAT"/>
</dbReference>
<organism evidence="13 14">
    <name type="scientific">Xenorhabdus yunnanensis</name>
    <dbReference type="NCBI Taxonomy" id="3025878"/>
    <lineage>
        <taxon>Bacteria</taxon>
        <taxon>Pseudomonadati</taxon>
        <taxon>Pseudomonadota</taxon>
        <taxon>Gammaproteobacteria</taxon>
        <taxon>Enterobacterales</taxon>
        <taxon>Morganellaceae</taxon>
        <taxon>Xenorhabdus</taxon>
    </lineage>
</organism>
<dbReference type="SUPFAM" id="SSF52374">
    <property type="entry name" value="Nucleotidylyl transferase"/>
    <property type="match status" value="1"/>
</dbReference>
<evidence type="ECO:0000313" key="14">
    <source>
        <dbReference type="Proteomes" id="UP001217178"/>
    </source>
</evidence>
<evidence type="ECO:0000256" key="2">
    <source>
        <dbReference type="ARBA" id="ARBA00005019"/>
    </source>
</evidence>
<dbReference type="NCBIfam" id="TIGR00482">
    <property type="entry name" value="nicotinate (nicotinamide) nucleotide adenylyltransferase"/>
    <property type="match status" value="1"/>
</dbReference>
<comment type="pathway">
    <text evidence="2 11">Cofactor biosynthesis; NAD(+) biosynthesis; deamido-NAD(+) from nicotinate D-ribonucleotide: step 1/1.</text>
</comment>
<gene>
    <name evidence="11 13" type="primary">nadD</name>
    <name evidence="13" type="ORF">PSI23_13030</name>
</gene>
<keyword evidence="7 11" id="KW-0547">Nucleotide-binding</keyword>
<evidence type="ECO:0000256" key="1">
    <source>
        <dbReference type="ARBA" id="ARBA00002324"/>
    </source>
</evidence>
<comment type="caution">
    <text evidence="13">The sequence shown here is derived from an EMBL/GenBank/DDBJ whole genome shotgun (WGS) entry which is preliminary data.</text>
</comment>
<evidence type="ECO:0000256" key="10">
    <source>
        <dbReference type="ARBA" id="ARBA00048721"/>
    </source>
</evidence>
<accession>A0ABT5LIA8</accession>
<evidence type="ECO:0000256" key="9">
    <source>
        <dbReference type="ARBA" id="ARBA00023027"/>
    </source>
</evidence>
<comment type="similarity">
    <text evidence="3 11">Belongs to the NadD family.</text>
</comment>
<dbReference type="InterPro" id="IPR004821">
    <property type="entry name" value="Cyt_trans-like"/>
</dbReference>
<reference evidence="13 14" key="1">
    <citation type="submission" date="2023-02" db="EMBL/GenBank/DDBJ databases">
        <title>Entomopathogenic bacteria.</title>
        <authorList>
            <person name="Machado R.A."/>
        </authorList>
    </citation>
    <scope>NUCLEOTIDE SEQUENCE [LARGE SCALE GENOMIC DNA]</scope>
    <source>
        <strain evidence="13 14">XENO-10</strain>
    </source>
</reference>
<dbReference type="RefSeq" id="WP_273555490.1">
    <property type="nucleotide sequence ID" value="NZ_JAQRFI010000029.1"/>
</dbReference>
<evidence type="ECO:0000259" key="12">
    <source>
        <dbReference type="Pfam" id="PF01467"/>
    </source>
</evidence>
<protein>
    <recommendedName>
        <fullName evidence="11">Probable nicotinate-nucleotide adenylyltransferase</fullName>
        <ecNumber evidence="11">2.7.7.18</ecNumber>
    </recommendedName>
    <alternativeName>
        <fullName evidence="11">Deamido-NAD(+) diphosphorylase</fullName>
    </alternativeName>
    <alternativeName>
        <fullName evidence="11">Deamido-NAD(+) pyrophosphorylase</fullName>
    </alternativeName>
    <alternativeName>
        <fullName evidence="11">Nicotinate mononucleotide adenylyltransferase</fullName>
        <shortName evidence="11">NaMN adenylyltransferase</shortName>
    </alternativeName>
</protein>
<dbReference type="InterPro" id="IPR014729">
    <property type="entry name" value="Rossmann-like_a/b/a_fold"/>
</dbReference>
<dbReference type="PANTHER" id="PTHR39321">
    <property type="entry name" value="NICOTINATE-NUCLEOTIDE ADENYLYLTRANSFERASE-RELATED"/>
    <property type="match status" value="1"/>
</dbReference>
<evidence type="ECO:0000256" key="5">
    <source>
        <dbReference type="ARBA" id="ARBA00022679"/>
    </source>
</evidence>
<dbReference type="Gene3D" id="3.40.50.620">
    <property type="entry name" value="HUPs"/>
    <property type="match status" value="1"/>
</dbReference>
<dbReference type="GO" id="GO:0004515">
    <property type="term" value="F:nicotinate-nucleotide adenylyltransferase activity"/>
    <property type="evidence" value="ECO:0007669"/>
    <property type="project" value="UniProtKB-EC"/>
</dbReference>
<evidence type="ECO:0000256" key="11">
    <source>
        <dbReference type="HAMAP-Rule" id="MF_00244"/>
    </source>
</evidence>
<feature type="domain" description="Cytidyltransferase-like" evidence="12">
    <location>
        <begin position="55"/>
        <end position="235"/>
    </location>
</feature>
<sequence>MRDSIVPTNIDLQDIDNKEIDLKGINLQNIGSENTAPINAIDSATNVDSPVIQALFGGTFDPIHYGHLRPVEALAQLVGLKQVILLPNHVPPHRPQPEASAQQRLEMVRLAVQDNPLFTVDTRELERQTPSYTVETLKSFRQEIGEQYPLAFIIGQDSLQTIHTWYKWKELLDICHLLVCSRPGYQSQLSAPGMQQWLEKYQIVSPLPLSQKSHGYIYLAATPLLNISATDIRQRHQQGISCDDLLPPTIKKYIDSHRLYKK</sequence>
<dbReference type="NCBIfam" id="NF000840">
    <property type="entry name" value="PRK00071.1-3"/>
    <property type="match status" value="1"/>
</dbReference>
<dbReference type="CDD" id="cd02165">
    <property type="entry name" value="NMNAT"/>
    <property type="match status" value="1"/>
</dbReference>
<keyword evidence="6 11" id="KW-0548">Nucleotidyltransferase</keyword>
<dbReference type="HAMAP" id="MF_00244">
    <property type="entry name" value="NaMN_adenylyltr"/>
    <property type="match status" value="1"/>
</dbReference>
<dbReference type="Pfam" id="PF01467">
    <property type="entry name" value="CTP_transf_like"/>
    <property type="match status" value="1"/>
</dbReference>
<name>A0ABT5LIA8_9GAMM</name>
<evidence type="ECO:0000256" key="4">
    <source>
        <dbReference type="ARBA" id="ARBA00022642"/>
    </source>
</evidence>
<proteinExistence type="inferred from homology"/>
<keyword evidence="8 11" id="KW-0067">ATP-binding</keyword>
<evidence type="ECO:0000256" key="3">
    <source>
        <dbReference type="ARBA" id="ARBA00009014"/>
    </source>
</evidence>
<keyword evidence="14" id="KW-1185">Reference proteome</keyword>
<dbReference type="EMBL" id="JAQRFI010000029">
    <property type="protein sequence ID" value="MDC9590191.1"/>
    <property type="molecule type" value="Genomic_DNA"/>
</dbReference>
<dbReference type="NCBIfam" id="NF000839">
    <property type="entry name" value="PRK00071.1-1"/>
    <property type="match status" value="1"/>
</dbReference>
<evidence type="ECO:0000256" key="6">
    <source>
        <dbReference type="ARBA" id="ARBA00022695"/>
    </source>
</evidence>